<name>A0ABN6CGA8_9ACTN</name>
<dbReference type="Proteomes" id="UP000676967">
    <property type="component" value="Chromosome"/>
</dbReference>
<accession>A0ABN6CGA8</accession>
<evidence type="ECO:0000313" key="2">
    <source>
        <dbReference type="Proteomes" id="UP000676967"/>
    </source>
</evidence>
<dbReference type="EMBL" id="AP023356">
    <property type="protein sequence ID" value="BCJ44610.1"/>
    <property type="molecule type" value="Genomic_DNA"/>
</dbReference>
<reference evidence="1 2" key="1">
    <citation type="submission" date="2020-08" db="EMBL/GenBank/DDBJ databases">
        <title>Whole genome shotgun sequence of Actinoplanes ianthinogenes NBRC 13996.</title>
        <authorList>
            <person name="Komaki H."/>
            <person name="Tamura T."/>
        </authorList>
    </citation>
    <scope>NUCLEOTIDE SEQUENCE [LARGE SCALE GENOMIC DNA]</scope>
    <source>
        <strain evidence="1 2">NBRC 13996</strain>
    </source>
</reference>
<proteinExistence type="predicted"/>
<gene>
    <name evidence="1" type="ORF">Aiant_52670</name>
</gene>
<evidence type="ECO:0000313" key="1">
    <source>
        <dbReference type="EMBL" id="BCJ44610.1"/>
    </source>
</evidence>
<dbReference type="RefSeq" id="WP_189329465.1">
    <property type="nucleotide sequence ID" value="NZ_AP023356.1"/>
</dbReference>
<sequence>MDDQTARDESVAAVYIGGDSEAQVLNRAAQWAASNDGAVEIQAVHWQRLSPRLTADQPVFEIHIYFEPQQAD</sequence>
<organism evidence="1 2">
    <name type="scientific">Actinoplanes ianthinogenes</name>
    <dbReference type="NCBI Taxonomy" id="122358"/>
    <lineage>
        <taxon>Bacteria</taxon>
        <taxon>Bacillati</taxon>
        <taxon>Actinomycetota</taxon>
        <taxon>Actinomycetes</taxon>
        <taxon>Micromonosporales</taxon>
        <taxon>Micromonosporaceae</taxon>
        <taxon>Actinoplanes</taxon>
    </lineage>
</organism>
<evidence type="ECO:0008006" key="3">
    <source>
        <dbReference type="Google" id="ProtNLM"/>
    </source>
</evidence>
<protein>
    <recommendedName>
        <fullName evidence="3">GyrI-like small molecule binding domain-containing protein</fullName>
    </recommendedName>
</protein>
<keyword evidence="2" id="KW-1185">Reference proteome</keyword>